<dbReference type="SMART" id="SM00382">
    <property type="entry name" value="AAA"/>
    <property type="match status" value="3"/>
</dbReference>
<sequence>MNEQLTFYPEDVLTSKRFVQKLYDNNTLYNDNSAVLQALNKKPVCIIILGKPCSGKTELAKKLCSKWKLQLVNAMELIRENIDRATYSGKVISEVMGSGQPLDEKLVYNLITQKLESPECAHYGYVLDDLPAFSESIITIEDQIAYITSLNLKPDFIVHIKLNFITFSNQNKIMFLHHLNSVLNYINFFPKFQSYMIPQEDIIRRREGLRIDVEDGTVYSSKNYTDELKSFCEPEEKFSNKTTKIKQNKTEEDTDDSLDNVLEDGEAMEEVDEEEDQISGQSHPDFKKLNKNKLEYLISRLEDNPEKMKSDLEYHDKNIASHITSYIKMFNPFNVIELDGNLTPTELFYNLLVKLQGMNLYPSVAPIRFFGSTGEGEEEEEEVIPEDIDTEELFRIVATKKMPGPRARWHKSPWKRLCPVALYEGQLSMGKPEFTVGYLGQIFCLANIENFTSFMKNPRPYLLPPQPRPPFRVVVLGPKASGKTELIHILAESYRAKIIDIAGMLQEEYNIRISEKLKEIQEKTEAIVIKEITEKQQLEIQSLNSEKVTEDTTEITEEIVTNKTEEQITKDDKDSQEGEKTSELNEKKEQSPSSDIPQYLLQPIDKDHPEVKMRVAEALQSIKQESIEIEVDFYINAVRAAVDEAETKLRNDNPGGPYHGQWIIDGLPVRPDVWRSFTENAPELIPDLIVYLQDTSINSEYLLRRWIQLKIEEFTGIESVDLTENIESVITEDLESEQPKISEETVLLNGSHGQAALLKLKEAEKLWTESFDLLKRTTQPLDQFKIEPIAKTQEDLDDEEEEDAGAFEETIDEEFSIDEEGIEEGEEESEQKEEGEELEEEEGEEEEESDSSRNLQKNLGLTSYFCPVTLREYGVLRAGDPEIVAVHQNLIYYFSNEEARSKFMENPNVILNGSNGLLKPPPPRILILGPTGTGKSLHSRQIALNLNLVHIDFLSLLQEITFPKLGKKIGKQYADQEPIPDIVLPPLEESANENDEKREASENVIQKPNLTEITDESDKSLLLDEHETNVYEYLLNSTSIPNDTLEWLIGKFWKQEPYKSTGFILDGFPQSVEDLQFLVTSNYFFDYAIFLTTEADEVVSRLLPPRLEIWRKLMAKKAENAAKLMEWKTAKKKLAMDKRRSEILKELEEKRENARMKQTSDDPDVGEDEELEDEVDIDEMLAEEFAEDEEEMDDEEEETEADVVERLTEEITETFNDSNDVFTEISEQIDDLSIPKYEINTGGKITWARYRIVKRLHSLLENRNSLFERVYPITPKIAERLLINGYYFPSSYGRWCPVTLYFQNAWLPPIPMPNIKVGNPKYLSKLPGIIGETSPIVKAKTCAAIYKQHIYWFMNSNARGLFMKNPLKYTQKYTDPPFRVPLRLHIIGPPKSGKTTIAQRLAKEYNIPVINAGDSIRWILNDPSHMHTSLATRIREQFNRGECISDELTAQAIQTLLMNVAQRLAKEYNIPVINAGDSIRWILNDPSHMHTSLATRIREQFNRGECISDELTAQAIQTLLMNGIYFTRGYILENYPLTKEQGELLSIFGVRPNLVIELVVKNEKQKEELILRGITQASNTNQVKLSKSSLSFLTFDEKHMTTNGTVEEHYSDNEPERSEEGFKLPEPEVDIAQELVIRLAAYDNIILQLKEWYLSRNGILVELEAVQNRWLLWRKVIYLIKHRMRHIEEYMERITAHKAASIAELGIEQCEYDKLTSEFRQYCPVALRERQELEDTINEPKQRFIVKLNINDNQINKSYHISSTKHNLQKMLHNNGHYSSKENEYPNVNNQNNDIKSDVTTSIDDDNNGNALNNLIYIHTSMRFTAEYEGRYYRMAGPSELQAFLANPTRYVSSNNINALPENELIPIRLKGDNLKQIHDSFPKQLALNGYCPVCFYDSKLRYEGLKLGLPEYLANYDHKIYAFCSNNCLLNFLRKPILFANLQLPHKLPPVANPITVKSLPLPGFLEQTLSVALLRALSSISQERPKFPFITIKRSALIYMGLHLKAYNPRFPINEQKKNQQKLANYVNDCHLIPWLAKSMPIQFLSANKRSMEFNTKLDHFLGLEKHKDLPETWIH</sequence>
<dbReference type="STRING" id="6184.A0A430QQK1"/>
<feature type="compositionally biased region" description="Basic and acidic residues" evidence="4">
    <location>
        <begin position="563"/>
        <end position="590"/>
    </location>
</feature>
<evidence type="ECO:0000256" key="4">
    <source>
        <dbReference type="SAM" id="MobiDB-lite"/>
    </source>
</evidence>
<dbReference type="GO" id="GO:0006139">
    <property type="term" value="P:nucleobase-containing compound metabolic process"/>
    <property type="evidence" value="ECO:0007669"/>
    <property type="project" value="InterPro"/>
</dbReference>
<comment type="caution">
    <text evidence="6">The sequence shown here is derived from an EMBL/GenBank/DDBJ whole genome shotgun (WGS) entry which is preliminary data.</text>
</comment>
<dbReference type="InterPro" id="IPR000850">
    <property type="entry name" value="Adenylat/UMP-CMP_kin"/>
</dbReference>
<feature type="domain" description="AAA+ ATPase" evidence="5">
    <location>
        <begin position="42"/>
        <end position="217"/>
    </location>
</feature>
<dbReference type="Proteomes" id="UP000290809">
    <property type="component" value="Unassembled WGS sequence"/>
</dbReference>
<evidence type="ECO:0000256" key="2">
    <source>
        <dbReference type="ARBA" id="ARBA00022741"/>
    </source>
</evidence>
<protein>
    <submittedName>
        <fullName evidence="6">Adenylate/nucleoside-diphosphate kinase</fullName>
    </submittedName>
</protein>
<keyword evidence="2" id="KW-0547">Nucleotide-binding</keyword>
<feature type="compositionally biased region" description="Acidic residues" evidence="4">
    <location>
        <begin position="1161"/>
        <end position="1173"/>
    </location>
</feature>
<feature type="compositionally biased region" description="Basic and acidic residues" evidence="4">
    <location>
        <begin position="1149"/>
        <end position="1160"/>
    </location>
</feature>
<dbReference type="GO" id="GO:0005524">
    <property type="term" value="F:ATP binding"/>
    <property type="evidence" value="ECO:0007669"/>
    <property type="project" value="InterPro"/>
</dbReference>
<keyword evidence="3 6" id="KW-0418">Kinase</keyword>
<dbReference type="PANTHER" id="PTHR23359">
    <property type="entry name" value="NUCLEOTIDE KINASE"/>
    <property type="match status" value="1"/>
</dbReference>
<keyword evidence="1" id="KW-0808">Transferase</keyword>
<accession>A0A430QQK1</accession>
<dbReference type="SUPFAM" id="SSF52540">
    <property type="entry name" value="P-loop containing nucleoside triphosphate hydrolases"/>
    <property type="match status" value="6"/>
</dbReference>
<feature type="region of interest" description="Disordered" evidence="4">
    <location>
        <begin position="785"/>
        <end position="856"/>
    </location>
</feature>
<dbReference type="EMBL" id="QMKO01001474">
    <property type="protein sequence ID" value="RTG89917.1"/>
    <property type="molecule type" value="Genomic_DNA"/>
</dbReference>
<feature type="domain" description="AAA+ ATPase" evidence="5">
    <location>
        <begin position="921"/>
        <end position="1105"/>
    </location>
</feature>
<feature type="compositionally biased region" description="Acidic residues" evidence="4">
    <location>
        <begin position="795"/>
        <end position="849"/>
    </location>
</feature>
<dbReference type="InterPro" id="IPR003593">
    <property type="entry name" value="AAA+_ATPase"/>
</dbReference>
<dbReference type="Pfam" id="PF00406">
    <property type="entry name" value="ADK"/>
    <property type="match status" value="2"/>
</dbReference>
<feature type="domain" description="AAA+ ATPase" evidence="5">
    <location>
        <begin position="1380"/>
        <end position="1605"/>
    </location>
</feature>
<feature type="region of interest" description="Disordered" evidence="4">
    <location>
        <begin position="544"/>
        <end position="599"/>
    </location>
</feature>
<dbReference type="InterPro" id="IPR027417">
    <property type="entry name" value="P-loop_NTPase"/>
</dbReference>
<feature type="region of interest" description="Disordered" evidence="4">
    <location>
        <begin position="1149"/>
        <end position="1173"/>
    </location>
</feature>
<evidence type="ECO:0000313" key="6">
    <source>
        <dbReference type="EMBL" id="RTG89917.1"/>
    </source>
</evidence>
<reference evidence="6 7" key="1">
    <citation type="journal article" date="2019" name="PLoS Pathog.">
        <title>Genome sequence of the bovine parasite Schistosoma bovis Tanzania.</title>
        <authorList>
            <person name="Oey H."/>
            <person name="Zakrzewski M."/>
            <person name="Gobert G."/>
            <person name="Gravermann K."/>
            <person name="Stoye J."/>
            <person name="Jones M."/>
            <person name="Mcmanus D."/>
            <person name="Krause L."/>
        </authorList>
    </citation>
    <scope>NUCLEOTIDE SEQUENCE [LARGE SCALE GENOMIC DNA]</scope>
    <source>
        <strain evidence="6 7">TAN1997</strain>
    </source>
</reference>
<evidence type="ECO:0000313" key="7">
    <source>
        <dbReference type="Proteomes" id="UP000290809"/>
    </source>
</evidence>
<evidence type="ECO:0000256" key="3">
    <source>
        <dbReference type="ARBA" id="ARBA00022777"/>
    </source>
</evidence>
<proteinExistence type="predicted"/>
<organism evidence="6 7">
    <name type="scientific">Schistosoma bovis</name>
    <name type="common">Blood fluke</name>
    <dbReference type="NCBI Taxonomy" id="6184"/>
    <lineage>
        <taxon>Eukaryota</taxon>
        <taxon>Metazoa</taxon>
        <taxon>Spiralia</taxon>
        <taxon>Lophotrochozoa</taxon>
        <taxon>Platyhelminthes</taxon>
        <taxon>Trematoda</taxon>
        <taxon>Digenea</taxon>
        <taxon>Strigeidida</taxon>
        <taxon>Schistosomatoidea</taxon>
        <taxon>Schistosomatidae</taxon>
        <taxon>Schistosoma</taxon>
    </lineage>
</organism>
<evidence type="ECO:0000256" key="1">
    <source>
        <dbReference type="ARBA" id="ARBA00022679"/>
    </source>
</evidence>
<evidence type="ECO:0000259" key="5">
    <source>
        <dbReference type="SMART" id="SM00382"/>
    </source>
</evidence>
<dbReference type="Pfam" id="PF13207">
    <property type="entry name" value="AAA_17"/>
    <property type="match status" value="1"/>
</dbReference>
<keyword evidence="7" id="KW-1185">Reference proteome</keyword>
<name>A0A430QQK1_SCHBO</name>
<gene>
    <name evidence="6" type="ORF">DC041_0002972</name>
</gene>
<dbReference type="Gene3D" id="3.40.50.300">
    <property type="entry name" value="P-loop containing nucleotide triphosphate hydrolases"/>
    <property type="match status" value="5"/>
</dbReference>
<dbReference type="GO" id="GO:0019205">
    <property type="term" value="F:nucleobase-containing compound kinase activity"/>
    <property type="evidence" value="ECO:0007669"/>
    <property type="project" value="InterPro"/>
</dbReference>